<evidence type="ECO:0000313" key="2">
    <source>
        <dbReference type="EMBL" id="RPD58185.1"/>
    </source>
</evidence>
<sequence length="169" mass="19950">MVKTVEERQTRYEEQIEQRLARLVEFAAANHDNQHRRTTEDLRKAFSPAKPVPATSRQPKGRQTRLHHYFNTRTSKESPLWHIPTDILLEIASHLTHPLDLLHYSWTSTVARGTLMSRRHRSIWQVVLRRVPDLPPRPEDLSEPLYTALVFGQHCFVRRLSSELHNFFD</sequence>
<dbReference type="EMBL" id="ML122276">
    <property type="protein sequence ID" value="RPD58185.1"/>
    <property type="molecule type" value="Genomic_DNA"/>
</dbReference>
<dbReference type="AlphaFoldDB" id="A0A5C2S3I9"/>
<evidence type="ECO:0000256" key="1">
    <source>
        <dbReference type="SAM" id="MobiDB-lite"/>
    </source>
</evidence>
<dbReference type="InterPro" id="IPR036047">
    <property type="entry name" value="F-box-like_dom_sf"/>
</dbReference>
<dbReference type="STRING" id="1328759.A0A5C2S3I9"/>
<organism evidence="2 3">
    <name type="scientific">Lentinus tigrinus ALCF2SS1-6</name>
    <dbReference type="NCBI Taxonomy" id="1328759"/>
    <lineage>
        <taxon>Eukaryota</taxon>
        <taxon>Fungi</taxon>
        <taxon>Dikarya</taxon>
        <taxon>Basidiomycota</taxon>
        <taxon>Agaricomycotina</taxon>
        <taxon>Agaricomycetes</taxon>
        <taxon>Polyporales</taxon>
        <taxon>Polyporaceae</taxon>
        <taxon>Lentinus</taxon>
    </lineage>
</organism>
<protein>
    <recommendedName>
        <fullName evidence="4">F-box domain-containing protein</fullName>
    </recommendedName>
</protein>
<reference evidence="2" key="1">
    <citation type="journal article" date="2018" name="Genome Biol. Evol.">
        <title>Genomics and development of Lentinus tigrinus, a white-rot wood-decaying mushroom with dimorphic fruiting bodies.</title>
        <authorList>
            <person name="Wu B."/>
            <person name="Xu Z."/>
            <person name="Knudson A."/>
            <person name="Carlson A."/>
            <person name="Chen N."/>
            <person name="Kovaka S."/>
            <person name="LaButti K."/>
            <person name="Lipzen A."/>
            <person name="Pennachio C."/>
            <person name="Riley R."/>
            <person name="Schakwitz W."/>
            <person name="Umezawa K."/>
            <person name="Ohm R.A."/>
            <person name="Grigoriev I.V."/>
            <person name="Nagy L.G."/>
            <person name="Gibbons J."/>
            <person name="Hibbett D."/>
        </authorList>
    </citation>
    <scope>NUCLEOTIDE SEQUENCE [LARGE SCALE GENOMIC DNA]</scope>
    <source>
        <strain evidence="2">ALCF2SS1-6</strain>
    </source>
</reference>
<gene>
    <name evidence="2" type="ORF">L227DRAFT_190832</name>
</gene>
<keyword evidence="3" id="KW-1185">Reference proteome</keyword>
<feature type="region of interest" description="Disordered" evidence="1">
    <location>
        <begin position="32"/>
        <end position="63"/>
    </location>
</feature>
<evidence type="ECO:0008006" key="4">
    <source>
        <dbReference type="Google" id="ProtNLM"/>
    </source>
</evidence>
<dbReference type="OrthoDB" id="2322499at2759"/>
<feature type="compositionally biased region" description="Basic and acidic residues" evidence="1">
    <location>
        <begin position="32"/>
        <end position="44"/>
    </location>
</feature>
<name>A0A5C2S3I9_9APHY</name>
<accession>A0A5C2S3I9</accession>
<evidence type="ECO:0000313" key="3">
    <source>
        <dbReference type="Proteomes" id="UP000313359"/>
    </source>
</evidence>
<dbReference type="Proteomes" id="UP000313359">
    <property type="component" value="Unassembled WGS sequence"/>
</dbReference>
<dbReference type="SUPFAM" id="SSF81383">
    <property type="entry name" value="F-box domain"/>
    <property type="match status" value="1"/>
</dbReference>
<proteinExistence type="predicted"/>